<evidence type="ECO:0000256" key="3">
    <source>
        <dbReference type="ARBA" id="ARBA00022741"/>
    </source>
</evidence>
<name>A0A6M4ITN1_9BACT</name>
<evidence type="ECO:0000313" key="12">
    <source>
        <dbReference type="Proteomes" id="UP000500938"/>
    </source>
</evidence>
<dbReference type="Proteomes" id="UP000500938">
    <property type="component" value="Chromosome"/>
</dbReference>
<feature type="binding site" evidence="6">
    <location>
        <position position="87"/>
    </location>
    <ligand>
        <name>(6S)-5-formyl-5,6,7,8-tetrahydrofolate</name>
        <dbReference type="ChEBI" id="CHEBI:57457"/>
    </ligand>
</feature>
<comment type="subunit">
    <text evidence="6">Homodimer. Heterotetramer of two MnmE and two MnmG subunits.</text>
</comment>
<dbReference type="InterPro" id="IPR027266">
    <property type="entry name" value="TrmE/GcvT-like"/>
</dbReference>
<feature type="binding site" evidence="6">
    <location>
        <position position="30"/>
    </location>
    <ligand>
        <name>(6S)-5-formyl-5,6,7,8-tetrahydrofolate</name>
        <dbReference type="ChEBI" id="CHEBI:57457"/>
    </ligand>
</feature>
<dbReference type="PANTHER" id="PTHR42714">
    <property type="entry name" value="TRNA MODIFICATION GTPASE GTPBP3"/>
    <property type="match status" value="1"/>
</dbReference>
<feature type="binding site" evidence="6">
    <location>
        <begin position="276"/>
        <end position="279"/>
    </location>
    <ligand>
        <name>GTP</name>
        <dbReference type="ChEBI" id="CHEBI:37565"/>
    </ligand>
</feature>
<evidence type="ECO:0000259" key="8">
    <source>
        <dbReference type="Pfam" id="PF01926"/>
    </source>
</evidence>
<feature type="binding site" evidence="6">
    <location>
        <position position="453"/>
    </location>
    <ligand>
        <name>(6S)-5-formyl-5,6,7,8-tetrahydrofolate</name>
        <dbReference type="ChEBI" id="CHEBI:57457"/>
    </ligand>
</feature>
<evidence type="ECO:0000313" key="11">
    <source>
        <dbReference type="EMBL" id="QJR36867.1"/>
    </source>
</evidence>
<dbReference type="GO" id="GO:0002098">
    <property type="term" value="P:tRNA wobble uridine modification"/>
    <property type="evidence" value="ECO:0007669"/>
    <property type="project" value="TreeGrafter"/>
</dbReference>
<keyword evidence="3 6" id="KW-0547">Nucleotide-binding</keyword>
<gene>
    <name evidence="6 11" type="primary">mnmE</name>
    <name evidence="6" type="synonym">trmE</name>
    <name evidence="11" type="ORF">HKW67_15760</name>
</gene>
<dbReference type="PANTHER" id="PTHR42714:SF2">
    <property type="entry name" value="TRNA MODIFICATION GTPASE GTPBP3, MITOCHONDRIAL"/>
    <property type="match status" value="1"/>
</dbReference>
<evidence type="ECO:0000256" key="4">
    <source>
        <dbReference type="ARBA" id="ARBA00022958"/>
    </source>
</evidence>
<dbReference type="AlphaFoldDB" id="A0A6M4ITN1"/>
<evidence type="ECO:0000256" key="7">
    <source>
        <dbReference type="RuleBase" id="RU003313"/>
    </source>
</evidence>
<organism evidence="11 12">
    <name type="scientific">Gemmatimonas groenlandica</name>
    <dbReference type="NCBI Taxonomy" id="2732249"/>
    <lineage>
        <taxon>Bacteria</taxon>
        <taxon>Pseudomonadati</taxon>
        <taxon>Gemmatimonadota</taxon>
        <taxon>Gemmatimonadia</taxon>
        <taxon>Gemmatimonadales</taxon>
        <taxon>Gemmatimonadaceae</taxon>
        <taxon>Gemmatimonas</taxon>
    </lineage>
</organism>
<comment type="subcellular location">
    <subcellularLocation>
        <location evidence="6">Cytoplasm</location>
    </subcellularLocation>
</comment>
<evidence type="ECO:0000259" key="10">
    <source>
        <dbReference type="Pfam" id="PF12631"/>
    </source>
</evidence>
<comment type="cofactor">
    <cofactor evidence="6">
        <name>K(+)</name>
        <dbReference type="ChEBI" id="CHEBI:29103"/>
    </cofactor>
    <text evidence="6">Binds 1 potassium ion per subunit.</text>
</comment>
<dbReference type="GO" id="GO:0046872">
    <property type="term" value="F:metal ion binding"/>
    <property type="evidence" value="ECO:0007669"/>
    <property type="project" value="UniProtKB-KW"/>
</dbReference>
<feature type="binding site" evidence="6">
    <location>
        <position position="236"/>
    </location>
    <ligand>
        <name>Mg(2+)</name>
        <dbReference type="ChEBI" id="CHEBI:18420"/>
    </ligand>
</feature>
<dbReference type="InterPro" id="IPR006073">
    <property type="entry name" value="GTP-bd"/>
</dbReference>
<feature type="domain" description="MnmE helical" evidence="10">
    <location>
        <begin position="129"/>
        <end position="450"/>
    </location>
</feature>
<dbReference type="RefSeq" id="WP_171226300.1">
    <property type="nucleotide sequence ID" value="NZ_CP053085.1"/>
</dbReference>
<dbReference type="InterPro" id="IPR018948">
    <property type="entry name" value="GTP-bd_TrmE_N"/>
</dbReference>
<dbReference type="NCBIfam" id="TIGR00231">
    <property type="entry name" value="small_GTP"/>
    <property type="match status" value="1"/>
</dbReference>
<feature type="binding site" evidence="6">
    <location>
        <position position="257"/>
    </location>
    <ligand>
        <name>Mg(2+)</name>
        <dbReference type="ChEBI" id="CHEBI:18420"/>
    </ligand>
</feature>
<feature type="domain" description="G" evidence="8">
    <location>
        <begin position="225"/>
        <end position="309"/>
    </location>
</feature>
<keyword evidence="4 6" id="KW-0630">Potassium</keyword>
<dbReference type="InterPro" id="IPR027417">
    <property type="entry name" value="P-loop_NTPase"/>
</dbReference>
<dbReference type="InterPro" id="IPR004520">
    <property type="entry name" value="GTPase_MnmE"/>
</dbReference>
<evidence type="ECO:0000256" key="1">
    <source>
        <dbReference type="ARBA" id="ARBA00011043"/>
    </source>
</evidence>
<dbReference type="SUPFAM" id="SSF52540">
    <property type="entry name" value="P-loop containing nucleoside triphosphate hydrolases"/>
    <property type="match status" value="1"/>
</dbReference>
<dbReference type="NCBIfam" id="NF003661">
    <property type="entry name" value="PRK05291.1-3"/>
    <property type="match status" value="1"/>
</dbReference>
<dbReference type="Pfam" id="PF10396">
    <property type="entry name" value="TrmE_N"/>
    <property type="match status" value="1"/>
</dbReference>
<dbReference type="InterPro" id="IPR025867">
    <property type="entry name" value="MnmE_helical"/>
</dbReference>
<protein>
    <recommendedName>
        <fullName evidence="6">tRNA modification GTPase MnmE</fullName>
        <ecNumber evidence="6">3.6.-.-</ecNumber>
    </recommendedName>
</protein>
<feature type="domain" description="GTP-binding protein TrmE N-terminal" evidence="9">
    <location>
        <begin position="13"/>
        <end position="126"/>
    </location>
</feature>
<keyword evidence="6" id="KW-0378">Hydrolase</keyword>
<feature type="binding site" evidence="6">
    <location>
        <position position="251"/>
    </location>
    <ligand>
        <name>K(+)</name>
        <dbReference type="ChEBI" id="CHEBI:29103"/>
    </ligand>
</feature>
<dbReference type="Gene3D" id="1.20.120.430">
    <property type="entry name" value="tRNA modification GTPase MnmE domain 2"/>
    <property type="match status" value="1"/>
</dbReference>
<evidence type="ECO:0000256" key="6">
    <source>
        <dbReference type="HAMAP-Rule" id="MF_00379"/>
    </source>
</evidence>
<dbReference type="GO" id="GO:0005737">
    <property type="term" value="C:cytoplasm"/>
    <property type="evidence" value="ECO:0007669"/>
    <property type="project" value="UniProtKB-SubCell"/>
</dbReference>
<dbReference type="GO" id="GO:0005525">
    <property type="term" value="F:GTP binding"/>
    <property type="evidence" value="ECO:0007669"/>
    <property type="project" value="UniProtKB-UniRule"/>
</dbReference>
<dbReference type="GO" id="GO:0003924">
    <property type="term" value="F:GTPase activity"/>
    <property type="evidence" value="ECO:0007669"/>
    <property type="project" value="UniProtKB-UniRule"/>
</dbReference>
<dbReference type="SUPFAM" id="SSF116878">
    <property type="entry name" value="TrmE connector domain"/>
    <property type="match status" value="1"/>
</dbReference>
<evidence type="ECO:0000259" key="9">
    <source>
        <dbReference type="Pfam" id="PF10396"/>
    </source>
</evidence>
<dbReference type="NCBIfam" id="TIGR00450">
    <property type="entry name" value="mnmE_trmE_thdF"/>
    <property type="match status" value="1"/>
</dbReference>
<keyword evidence="6" id="KW-0460">Magnesium</keyword>
<evidence type="ECO:0000256" key="2">
    <source>
        <dbReference type="ARBA" id="ARBA00022694"/>
    </source>
</evidence>
<dbReference type="CDD" id="cd14858">
    <property type="entry name" value="TrmE_N"/>
    <property type="match status" value="1"/>
</dbReference>
<dbReference type="InterPro" id="IPR031168">
    <property type="entry name" value="G_TrmE"/>
</dbReference>
<keyword evidence="6" id="KW-0963">Cytoplasm</keyword>
<keyword evidence="6" id="KW-0479">Metal-binding</keyword>
<dbReference type="EMBL" id="CP053085">
    <property type="protein sequence ID" value="QJR36867.1"/>
    <property type="molecule type" value="Genomic_DNA"/>
</dbReference>
<keyword evidence="5 6" id="KW-0342">GTP-binding</keyword>
<feature type="binding site" evidence="6">
    <location>
        <begin position="251"/>
        <end position="257"/>
    </location>
    <ligand>
        <name>GTP</name>
        <dbReference type="ChEBI" id="CHEBI:37565"/>
    </ligand>
</feature>
<comment type="function">
    <text evidence="6">Exhibits a very high intrinsic GTPase hydrolysis rate. Involved in the addition of a carboxymethylaminomethyl (cmnm) group at the wobble position (U34) of certain tRNAs, forming tRNA-cmnm(5)s(2)U34.</text>
</comment>
<feature type="binding site" evidence="6">
    <location>
        <position position="126"/>
    </location>
    <ligand>
        <name>(6S)-5-formyl-5,6,7,8-tetrahydrofolate</name>
        <dbReference type="ChEBI" id="CHEBI:57457"/>
    </ligand>
</feature>
<sequence>MVTARQLPGGDDTIVALATAAGRGAIAVIRLSGARAIDIARALGASALQPRHATRVALQHPNGDPLDDAVITWYAAPRSYTGDDVVEISTHGGHVVPALVLAACVAAGARPATPGEFTRRAVLNGRMDLVQAEAVADLIDARTTAMHRQALSQLDGGLSRRLLALRDDVIHLEALIAYDIDFPEEDDGPIAPARIKNAAESLRDALRALMHTAPQAAVLRDGVLVVIAGPPNAGKSSLFNALLGESRALVTPIAGTTRDAIEAVLDRAPLPLRFVDTAGLRDTADEIERLGIEVSTRYLAQAQVVLACGASAGDIAATCEAIATRTSGTVIPVHTKADLDASGADGPGLQVSAETGQGLRALLYAIDRAAVANAVGLPTSDDVMVTRERHRAGLAAAHDELCEFLLAWESGALPAPVAAVHLYAARESLSDLIGIVDTEDVLDRVFREFCIGK</sequence>
<keyword evidence="2 6" id="KW-0819">tRNA processing</keyword>
<dbReference type="Gene3D" id="3.30.1360.120">
    <property type="entry name" value="Probable tRNA modification gtpase trme, domain 1"/>
    <property type="match status" value="1"/>
</dbReference>
<feature type="binding site" evidence="6">
    <location>
        <position position="232"/>
    </location>
    <ligand>
        <name>K(+)</name>
        <dbReference type="ChEBI" id="CHEBI:29103"/>
    </ligand>
</feature>
<dbReference type="Pfam" id="PF01926">
    <property type="entry name" value="MMR_HSR1"/>
    <property type="match status" value="1"/>
</dbReference>
<dbReference type="EC" id="3.6.-.-" evidence="6"/>
<dbReference type="InterPro" id="IPR027368">
    <property type="entry name" value="MnmE_dom2"/>
</dbReference>
<dbReference type="GO" id="GO:0030488">
    <property type="term" value="P:tRNA methylation"/>
    <property type="evidence" value="ECO:0007669"/>
    <property type="project" value="TreeGrafter"/>
</dbReference>
<comment type="caution">
    <text evidence="6">Lacks conserved residue(s) required for the propagation of feature annotation.</text>
</comment>
<keyword evidence="12" id="KW-1185">Reference proteome</keyword>
<evidence type="ECO:0000256" key="5">
    <source>
        <dbReference type="ARBA" id="ARBA00023134"/>
    </source>
</evidence>
<dbReference type="KEGG" id="ggr:HKW67_15760"/>
<dbReference type="CDD" id="cd04164">
    <property type="entry name" value="trmE"/>
    <property type="match status" value="1"/>
</dbReference>
<reference evidence="11 12" key="1">
    <citation type="submission" date="2020-05" db="EMBL/GenBank/DDBJ databases">
        <title>Complete genome sequence of Gemmatimonas greenlandica TET16.</title>
        <authorList>
            <person name="Zeng Y."/>
        </authorList>
    </citation>
    <scope>NUCLEOTIDE SEQUENCE [LARGE SCALE GENOMIC DNA]</scope>
    <source>
        <strain evidence="11 12">TET16</strain>
    </source>
</reference>
<comment type="similarity">
    <text evidence="1 6 7">Belongs to the TRAFAC class TrmE-Era-EngA-EngB-Septin-like GTPase superfamily. TrmE GTPase family.</text>
</comment>
<feature type="binding site" evidence="6">
    <location>
        <position position="256"/>
    </location>
    <ligand>
        <name>K(+)</name>
        <dbReference type="ChEBI" id="CHEBI:29103"/>
    </ligand>
</feature>
<feature type="binding site" evidence="6">
    <location>
        <begin position="232"/>
        <end position="237"/>
    </location>
    <ligand>
        <name>GTP</name>
        <dbReference type="ChEBI" id="CHEBI:37565"/>
    </ligand>
</feature>
<accession>A0A6M4ITN1</accession>
<feature type="binding site" evidence="6">
    <location>
        <position position="253"/>
    </location>
    <ligand>
        <name>K(+)</name>
        <dbReference type="ChEBI" id="CHEBI:29103"/>
    </ligand>
</feature>
<dbReference type="HAMAP" id="MF_00379">
    <property type="entry name" value="GTPase_MnmE"/>
    <property type="match status" value="1"/>
</dbReference>
<dbReference type="Gene3D" id="3.40.50.300">
    <property type="entry name" value="P-loop containing nucleotide triphosphate hydrolases"/>
    <property type="match status" value="1"/>
</dbReference>
<dbReference type="SUPFAM" id="SSF103025">
    <property type="entry name" value="Folate-binding domain"/>
    <property type="match status" value="1"/>
</dbReference>
<dbReference type="Pfam" id="PF12631">
    <property type="entry name" value="MnmE_helical"/>
    <property type="match status" value="1"/>
</dbReference>
<dbReference type="InterPro" id="IPR005225">
    <property type="entry name" value="Small_GTP-bd"/>
</dbReference>
<proteinExistence type="inferred from homology"/>